<dbReference type="InterPro" id="IPR011010">
    <property type="entry name" value="DNA_brk_join_enz"/>
</dbReference>
<sequence length="687" mass="75258">MTVSVQEVYFYPAPDADAILPGLIAEGFTGPIPRFGDRSWNLAGLAHGPGTSIETIHWDRFPVSFQSELRYLVWLLINTSLPTSFLIGKPSRWRTTVSPGQVYPMAMKWRAFCQWLEESGHASLRDCTPENLRAYALHLGSRGQPRVSVQKVLASITRLWALDSSNPLPIGICEPPWLSEGADDFLPAGSSTGENVTAPITPQTMGPLLIWALRVVDDFSDDILRAIDRREEILTQSELTPSTPAGGAALEEYLRGLITAGISPPSMAAGNRSGLAAKYISFVTGASIRQVHRQVIEGSWRDHLLSASGPAPVLTEVVGQIDGLPWTEFIDYSEVEALRRHLLTAAYVAVSYLTGMRPREVQGLEKGCCPDPRSGRHLIYSRVFKTALDDEGNHVPQGVLRDVPWVAIDPVVKAIRIVERLTPEGYLFGGVIPETMNKRIENFTMWASDLAKRFGRPHEVIPADKYGAVGVSRFRRTLAWHIARRPGGLVALAIQYGHMRTAMSVGYASRSRDGIHDLLDVETALSVADTLAALNDDLANGEGVSGSAARRAINAAQHAPEFSGSVVTARQARALLQNPSLAVYDNPSAMLMCVYKPDRALCNRVTNRESPRLDRCVSSCSNVARLDSHARLMRKEAESLNGQALNVPDPLGHRMRARADLLRAQADHHDRSRVILSDPLSSSSDQA</sequence>
<accession>A0A5P8JY47</accession>
<protein>
    <submittedName>
        <fullName evidence="1">Integrase</fullName>
    </submittedName>
</protein>
<gene>
    <name evidence="1" type="ORF">F9278_05560</name>
    <name evidence="2" type="ORF">F9278_15260</name>
</gene>
<dbReference type="Proteomes" id="UP000327294">
    <property type="component" value="Chromosome"/>
</dbReference>
<evidence type="ECO:0000313" key="2">
    <source>
        <dbReference type="EMBL" id="QFQ97340.1"/>
    </source>
</evidence>
<organism evidence="1 3">
    <name type="scientific">Streptomyces phaeolivaceus</name>
    <dbReference type="NCBI Taxonomy" id="2653200"/>
    <lineage>
        <taxon>Bacteria</taxon>
        <taxon>Bacillati</taxon>
        <taxon>Actinomycetota</taxon>
        <taxon>Actinomycetes</taxon>
        <taxon>Kitasatosporales</taxon>
        <taxon>Streptomycetaceae</taxon>
        <taxon>Streptomyces</taxon>
    </lineage>
</organism>
<dbReference type="KEGG" id="sphv:F9278_15260"/>
<dbReference type="SUPFAM" id="SSF47823">
    <property type="entry name" value="lambda integrase-like, N-terminal domain"/>
    <property type="match status" value="1"/>
</dbReference>
<proteinExistence type="predicted"/>
<name>A0A5P8JY47_9ACTN</name>
<keyword evidence="3" id="KW-1185">Reference proteome</keyword>
<dbReference type="AlphaFoldDB" id="A0A5P8JY47"/>
<dbReference type="GO" id="GO:0003677">
    <property type="term" value="F:DNA binding"/>
    <property type="evidence" value="ECO:0007669"/>
    <property type="project" value="InterPro"/>
</dbReference>
<dbReference type="EMBL" id="CP045096">
    <property type="protein sequence ID" value="QFQ97340.1"/>
    <property type="molecule type" value="Genomic_DNA"/>
</dbReference>
<dbReference type="RefSeq" id="WP_152167257.1">
    <property type="nucleotide sequence ID" value="NZ_CP045096.1"/>
</dbReference>
<dbReference type="SUPFAM" id="SSF56349">
    <property type="entry name" value="DNA breaking-rejoining enzymes"/>
    <property type="match status" value="1"/>
</dbReference>
<dbReference type="EMBL" id="CP045096">
    <property type="protein sequence ID" value="QFQ95726.1"/>
    <property type="molecule type" value="Genomic_DNA"/>
</dbReference>
<reference evidence="1 3" key="1">
    <citation type="submission" date="2019-10" db="EMBL/GenBank/DDBJ databases">
        <title>Streptomyces sp. strain GY16 isolated from leaves of Broussonetia papyrifera.</title>
        <authorList>
            <person name="Mo P."/>
        </authorList>
    </citation>
    <scope>NUCLEOTIDE SEQUENCE [LARGE SCALE GENOMIC DNA]</scope>
    <source>
        <strain evidence="1 3">GY16</strain>
    </source>
</reference>
<dbReference type="KEGG" id="sphv:F9278_05560"/>
<evidence type="ECO:0000313" key="1">
    <source>
        <dbReference type="EMBL" id="QFQ95726.1"/>
    </source>
</evidence>
<evidence type="ECO:0000313" key="3">
    <source>
        <dbReference type="Proteomes" id="UP000327294"/>
    </source>
</evidence>